<keyword evidence="3" id="KW-1185">Reference proteome</keyword>
<dbReference type="Proteomes" id="UP001279410">
    <property type="component" value="Unassembled WGS sequence"/>
</dbReference>
<feature type="region of interest" description="Disordered" evidence="1">
    <location>
        <begin position="1"/>
        <end position="76"/>
    </location>
</feature>
<evidence type="ECO:0000313" key="3">
    <source>
        <dbReference type="Proteomes" id="UP001279410"/>
    </source>
</evidence>
<name>A0AAD3MZY9_LATJO</name>
<dbReference type="EMBL" id="BRZM01000055">
    <property type="protein sequence ID" value="GLD62767.1"/>
    <property type="molecule type" value="Genomic_DNA"/>
</dbReference>
<evidence type="ECO:0000313" key="2">
    <source>
        <dbReference type="EMBL" id="GLD62767.1"/>
    </source>
</evidence>
<accession>A0AAD3MZY9</accession>
<dbReference type="AlphaFoldDB" id="A0AAD3MZY9"/>
<sequence length="156" mass="17290">MHHTLQQHYPVVLSRASQSSQSQRCRQKCAVRGPGGLDSPDVDDGDDEGQGRPRSSRVRQEEQEKSGAEVAGVRRPALDPRVTCRASWSTPQISGGPSLEVLPLGLQRDMCILDVPPRLSGTVLMLRPRAWNMVEKEAPWSLFDFGLLMFPVEDTV</sequence>
<feature type="compositionally biased region" description="Low complexity" evidence="1">
    <location>
        <begin position="14"/>
        <end position="24"/>
    </location>
</feature>
<comment type="caution">
    <text evidence="2">The sequence shown here is derived from an EMBL/GenBank/DDBJ whole genome shotgun (WGS) entry which is preliminary data.</text>
</comment>
<evidence type="ECO:0000256" key="1">
    <source>
        <dbReference type="SAM" id="MobiDB-lite"/>
    </source>
</evidence>
<protein>
    <submittedName>
        <fullName evidence="2">Malate synthase, glyoxysomal-like protein</fullName>
    </submittedName>
</protein>
<proteinExistence type="predicted"/>
<feature type="compositionally biased region" description="Basic and acidic residues" evidence="1">
    <location>
        <begin position="58"/>
        <end position="67"/>
    </location>
</feature>
<organism evidence="2 3">
    <name type="scientific">Lates japonicus</name>
    <name type="common">Japanese lates</name>
    <dbReference type="NCBI Taxonomy" id="270547"/>
    <lineage>
        <taxon>Eukaryota</taxon>
        <taxon>Metazoa</taxon>
        <taxon>Chordata</taxon>
        <taxon>Craniata</taxon>
        <taxon>Vertebrata</taxon>
        <taxon>Euteleostomi</taxon>
        <taxon>Actinopterygii</taxon>
        <taxon>Neopterygii</taxon>
        <taxon>Teleostei</taxon>
        <taxon>Neoteleostei</taxon>
        <taxon>Acanthomorphata</taxon>
        <taxon>Carangaria</taxon>
        <taxon>Carangaria incertae sedis</taxon>
        <taxon>Centropomidae</taxon>
        <taxon>Lates</taxon>
    </lineage>
</organism>
<reference evidence="2" key="1">
    <citation type="submission" date="2022-08" db="EMBL/GenBank/DDBJ databases">
        <title>Genome sequencing of akame (Lates japonicus).</title>
        <authorList>
            <person name="Hashiguchi Y."/>
            <person name="Takahashi H."/>
        </authorList>
    </citation>
    <scope>NUCLEOTIDE SEQUENCE</scope>
    <source>
        <strain evidence="2">Kochi</strain>
    </source>
</reference>
<gene>
    <name evidence="2" type="ORF">AKAME5_001444900</name>
</gene>